<gene>
    <name evidence="5" type="ORF">Aargi30884_27420</name>
</gene>
<dbReference type="Pfam" id="PF13419">
    <property type="entry name" value="HAD_2"/>
    <property type="match status" value="1"/>
</dbReference>
<dbReference type="PANTHER" id="PTHR46193">
    <property type="entry name" value="6-PHOSPHOGLUCONATE PHOSPHATASE"/>
    <property type="match status" value="1"/>
</dbReference>
<dbReference type="GO" id="GO:0003824">
    <property type="term" value="F:catalytic activity"/>
    <property type="evidence" value="ECO:0007669"/>
    <property type="project" value="UniProtKB-ARBA"/>
</dbReference>
<keyword evidence="4" id="KW-0119">Carbohydrate metabolism</keyword>
<organism evidence="5 6">
    <name type="scientific">Amedibacterium intestinale</name>
    <dbReference type="NCBI Taxonomy" id="2583452"/>
    <lineage>
        <taxon>Bacteria</taxon>
        <taxon>Bacillati</taxon>
        <taxon>Bacillota</taxon>
        <taxon>Erysipelotrichia</taxon>
        <taxon>Erysipelotrichales</taxon>
        <taxon>Erysipelotrichaceae</taxon>
        <taxon>Amedibacterium</taxon>
    </lineage>
</organism>
<dbReference type="NCBIfam" id="TIGR01509">
    <property type="entry name" value="HAD-SF-IA-v3"/>
    <property type="match status" value="1"/>
</dbReference>
<dbReference type="SUPFAM" id="SSF56784">
    <property type="entry name" value="HAD-like"/>
    <property type="match status" value="1"/>
</dbReference>
<dbReference type="InterPro" id="IPR036412">
    <property type="entry name" value="HAD-like_sf"/>
</dbReference>
<dbReference type="Gene3D" id="3.40.50.1000">
    <property type="entry name" value="HAD superfamily/HAD-like"/>
    <property type="match status" value="1"/>
</dbReference>
<dbReference type="InterPro" id="IPR051600">
    <property type="entry name" value="Beta-PGM-like"/>
</dbReference>
<dbReference type="RefSeq" id="WP_118361366.1">
    <property type="nucleotide sequence ID" value="NZ_AP019695.1"/>
</dbReference>
<dbReference type="NCBIfam" id="TIGR01549">
    <property type="entry name" value="HAD-SF-IA-v1"/>
    <property type="match status" value="1"/>
</dbReference>
<dbReference type="EMBL" id="AP019695">
    <property type="protein sequence ID" value="BBK23839.1"/>
    <property type="molecule type" value="Genomic_DNA"/>
</dbReference>
<dbReference type="Proteomes" id="UP000464754">
    <property type="component" value="Chromosome"/>
</dbReference>
<reference evidence="6" key="1">
    <citation type="submission" date="2019-05" db="EMBL/GenBank/DDBJ databases">
        <title>Complete genome sequencing of Absiella argi strain JCM 30884.</title>
        <authorList>
            <person name="Sakamoto M."/>
            <person name="Murakami T."/>
            <person name="Mori H."/>
        </authorList>
    </citation>
    <scope>NUCLEOTIDE SEQUENCE [LARGE SCALE GENOMIC DNA]</scope>
    <source>
        <strain evidence="6">JCM 30884</strain>
    </source>
</reference>
<evidence type="ECO:0000313" key="6">
    <source>
        <dbReference type="Proteomes" id="UP000464754"/>
    </source>
</evidence>
<evidence type="ECO:0000313" key="5">
    <source>
        <dbReference type="EMBL" id="BBK23839.1"/>
    </source>
</evidence>
<evidence type="ECO:0000256" key="4">
    <source>
        <dbReference type="ARBA" id="ARBA00023277"/>
    </source>
</evidence>
<name>A0A6N4TM66_9FIRM</name>
<dbReference type="AlphaFoldDB" id="A0A6N4TM66"/>
<comment type="similarity">
    <text evidence="1">Belongs to the HAD-like hydrolase superfamily. CbbY/CbbZ/Gph/YieH family.</text>
</comment>
<dbReference type="InterPro" id="IPR006439">
    <property type="entry name" value="HAD-SF_hydro_IA"/>
</dbReference>
<keyword evidence="3" id="KW-0460">Magnesium</keyword>
<keyword evidence="2" id="KW-0479">Metal-binding</keyword>
<evidence type="ECO:0000256" key="3">
    <source>
        <dbReference type="ARBA" id="ARBA00022842"/>
    </source>
</evidence>
<dbReference type="InterPro" id="IPR023214">
    <property type="entry name" value="HAD_sf"/>
</dbReference>
<accession>A0A6N4TM66</accession>
<dbReference type="KEGG" id="aarg:Aargi30884_27420"/>
<evidence type="ECO:0000256" key="2">
    <source>
        <dbReference type="ARBA" id="ARBA00022723"/>
    </source>
</evidence>
<evidence type="ECO:0000256" key="1">
    <source>
        <dbReference type="ARBA" id="ARBA00006171"/>
    </source>
</evidence>
<proteinExistence type="inferred from homology"/>
<dbReference type="PANTHER" id="PTHR46193:SF18">
    <property type="entry name" value="HEXITOL PHOSPHATASE B"/>
    <property type="match status" value="1"/>
</dbReference>
<sequence>MRKRGILFDLDGTLINTYNNFDYSLIFKELNQTQKDLLLDILKKRIHSFAEMEKKVRLECTNKQEGEDLIQKIHAYLCMHYKEAELKKDALKFLHHVKEKGYTLCLCTNNASDIAQYILEIKHMENLFSYVITSQQVERSKPDPQIYEEALKAIQLSKHECIVFEDSKDGIQAAHSAGLEVIGVCSEETSSLKMCIQDYSDSRLYKEFI</sequence>
<dbReference type="InterPro" id="IPR041492">
    <property type="entry name" value="HAD_2"/>
</dbReference>
<dbReference type="GO" id="GO:0046872">
    <property type="term" value="F:metal ion binding"/>
    <property type="evidence" value="ECO:0007669"/>
    <property type="project" value="UniProtKB-KW"/>
</dbReference>
<dbReference type="SFLD" id="SFLDS00003">
    <property type="entry name" value="Haloacid_Dehalogenase"/>
    <property type="match status" value="1"/>
</dbReference>
<keyword evidence="6" id="KW-1185">Reference proteome</keyword>
<protein>
    <submittedName>
        <fullName evidence="5">Haloacid dehalogenase</fullName>
    </submittedName>
</protein>
<dbReference type="SFLD" id="SFLDG01129">
    <property type="entry name" value="C1.5:_HAD__Beta-PGM__Phosphata"/>
    <property type="match status" value="1"/>
</dbReference>
<dbReference type="CDD" id="cd07505">
    <property type="entry name" value="HAD_BPGM-like"/>
    <property type="match status" value="1"/>
</dbReference>